<keyword evidence="2" id="KW-0732">Signal</keyword>
<dbReference type="Gene3D" id="1.10.439.10">
    <property type="entry name" value="Penicillin Amidohydrolase, domain 1"/>
    <property type="match status" value="1"/>
</dbReference>
<dbReference type="eggNOG" id="COG2366">
    <property type="taxonomic scope" value="Bacteria"/>
</dbReference>
<evidence type="ECO:0000256" key="2">
    <source>
        <dbReference type="ARBA" id="ARBA00022729"/>
    </source>
</evidence>
<comment type="similarity">
    <text evidence="1">Belongs to the peptidase S45 family.</text>
</comment>
<dbReference type="InterPro" id="IPR014395">
    <property type="entry name" value="Pen/GL7ACA/AHL_acylase"/>
</dbReference>
<keyword evidence="3" id="KW-0378">Hydrolase</keyword>
<evidence type="ECO:0000256" key="3">
    <source>
        <dbReference type="ARBA" id="ARBA00022801"/>
    </source>
</evidence>
<dbReference type="Proteomes" id="UP000011682">
    <property type="component" value="Unassembled WGS sequence"/>
</dbReference>
<dbReference type="Gene3D" id="1.10.1400.10">
    <property type="match status" value="1"/>
</dbReference>
<name>S9P3J5_CYSF2</name>
<keyword evidence="4" id="KW-0865">Zymogen</keyword>
<dbReference type="Pfam" id="PF01804">
    <property type="entry name" value="Penicil_amidase"/>
    <property type="match status" value="1"/>
</dbReference>
<protein>
    <submittedName>
        <fullName evidence="6">Aculeacin A acylase</fullName>
    </submittedName>
</protein>
<dbReference type="SUPFAM" id="SSF56235">
    <property type="entry name" value="N-terminal nucleophile aminohydrolases (Ntn hydrolases)"/>
    <property type="match status" value="1"/>
</dbReference>
<evidence type="ECO:0000256" key="1">
    <source>
        <dbReference type="ARBA" id="ARBA00006586"/>
    </source>
</evidence>
<dbReference type="InterPro" id="IPR023343">
    <property type="entry name" value="Penicillin_amidase_dom1"/>
</dbReference>
<dbReference type="Gene3D" id="3.60.20.10">
    <property type="entry name" value="Glutamine Phosphoribosylpyrophosphate, subunit 1, domain 1"/>
    <property type="match status" value="1"/>
</dbReference>
<dbReference type="InterPro" id="IPR029055">
    <property type="entry name" value="Ntn_hydrolases_N"/>
</dbReference>
<gene>
    <name evidence="6" type="ORF">D187_003407</name>
</gene>
<evidence type="ECO:0000256" key="4">
    <source>
        <dbReference type="ARBA" id="ARBA00023145"/>
    </source>
</evidence>
<dbReference type="InterPro" id="IPR043146">
    <property type="entry name" value="Penicillin_amidase_N_B-knob"/>
</dbReference>
<dbReference type="MEROPS" id="S45.004"/>
<dbReference type="EMBL" id="ANAH02000020">
    <property type="protein sequence ID" value="EPX59030.1"/>
    <property type="molecule type" value="Genomic_DNA"/>
</dbReference>
<dbReference type="PANTHER" id="PTHR34218:SF3">
    <property type="entry name" value="ACYL-HOMOSERINE LACTONE ACYLASE PVDQ"/>
    <property type="match status" value="1"/>
</dbReference>
<dbReference type="Gene3D" id="2.30.120.10">
    <property type="match status" value="1"/>
</dbReference>
<dbReference type="InterPro" id="IPR002692">
    <property type="entry name" value="S45"/>
</dbReference>
<reference evidence="6" key="1">
    <citation type="submission" date="2013-05" db="EMBL/GenBank/DDBJ databases">
        <title>Genome assembly of Cystobacter fuscus DSM 2262.</title>
        <authorList>
            <person name="Sharma G."/>
            <person name="Khatri I."/>
            <person name="Kaur C."/>
            <person name="Mayilraj S."/>
            <person name="Subramanian S."/>
        </authorList>
    </citation>
    <scope>NUCLEOTIDE SEQUENCE [LARGE SCALE GENOMIC DNA]</scope>
    <source>
        <strain evidence="6">DSM 2262</strain>
    </source>
</reference>
<dbReference type="PROSITE" id="PS51257">
    <property type="entry name" value="PROKAR_LIPOPROTEIN"/>
    <property type="match status" value="1"/>
</dbReference>
<accession>S9P3J5</accession>
<comment type="caution">
    <text evidence="6">The sequence shown here is derived from an EMBL/GenBank/DDBJ whole genome shotgun (WGS) entry which is preliminary data.</text>
</comment>
<dbReference type="PIRSF" id="PIRSF001227">
    <property type="entry name" value="Pen_acylase"/>
    <property type="match status" value="1"/>
</dbReference>
<evidence type="ECO:0000313" key="7">
    <source>
        <dbReference type="Proteomes" id="UP000011682"/>
    </source>
</evidence>
<dbReference type="GO" id="GO:0017000">
    <property type="term" value="P:antibiotic biosynthetic process"/>
    <property type="evidence" value="ECO:0007669"/>
    <property type="project" value="InterPro"/>
</dbReference>
<keyword evidence="7" id="KW-1185">Reference proteome</keyword>
<feature type="active site" description="Nucleophile" evidence="5">
    <location>
        <position position="213"/>
    </location>
</feature>
<evidence type="ECO:0000313" key="6">
    <source>
        <dbReference type="EMBL" id="EPX59030.1"/>
    </source>
</evidence>
<evidence type="ECO:0000256" key="5">
    <source>
        <dbReference type="PIRSR" id="PIRSR001227-1"/>
    </source>
</evidence>
<sequence length="816" mass="88834">MTMRSPCFHFLVVLGLAMLSACEGGDEQPAGIKATIRRTSYGIPHITAEDYRGVGAGLGYAQAQDAVCTLADQILKVRGERASYFGPGAGEANIDSDLTYLGLGLLARAQAAYDQQSPAMKELVEGFADGYNHYLENTPAENLPAPCTGASWVKPIRGVDLLAYHLDLSLLDSLAPLLGYVANAQPPLASVAVSSLPPGGPPLPRPRDFELGSNGWALGRERTSGGGGMLVANPHFPWEGALRFYESHLTLPGKLDVYGGSLLGMPVINIGFNRDVAWTHTVTSSSHFVVYRLTLPEGDPTSYEYDGRTRKMTREEHTIRVREADGTFRQVKRTFWRSHHGPMLNGPGAEWTSRLAYTIRDANEGNHYFAEQWLRMNEAGGLDELSAAQAEVRGIPWVNTLAASADGRTRYEDASRVPQLSAETIAAYRLSLERDADTRFFEAQHILLLDGSTSRDEWVGLEDTTRGLMPVENAPHLVRTDFVMNANDSPIYSNPAEPLRNIPFPYEVYATAQGRLSPRAHMNLTLLTEQGKASPAGADGRFTRSELEHAILSNRAWLAEQLLAPVVSRCQGVDTVDLQGEPVRIADACQALAAWDGRMELDRTGAVVWREFLGQFSRQELVDKGALFAQPFAPDQPLSTPSGLAPAPASGPDPLLEKLGAAVVQLTRAGIRVDARLGDVQFTRKGERVIPIHGGLGDLEGVANVVGYTSANSTLLPRTERQQVLSASTGLTTEGYPVNNGSSFLMVMEFTEAGPRASALLTYSQTTDPLSPRFSDQTLLFRDKHLRPVLFEEADIQADPALELTRLEFTPTSRSP</sequence>
<organism evidence="6 7">
    <name type="scientific">Cystobacter fuscus (strain ATCC 25194 / DSM 2262 / NBRC 100088 / M29)</name>
    <dbReference type="NCBI Taxonomy" id="1242864"/>
    <lineage>
        <taxon>Bacteria</taxon>
        <taxon>Pseudomonadati</taxon>
        <taxon>Myxococcota</taxon>
        <taxon>Myxococcia</taxon>
        <taxon>Myxococcales</taxon>
        <taxon>Cystobacterineae</taxon>
        <taxon>Archangiaceae</taxon>
        <taxon>Cystobacter</taxon>
    </lineage>
</organism>
<dbReference type="AlphaFoldDB" id="S9P3J5"/>
<dbReference type="PANTHER" id="PTHR34218">
    <property type="entry name" value="PEPTIDASE S45 PENICILLIN AMIDASE"/>
    <property type="match status" value="1"/>
</dbReference>
<dbReference type="GO" id="GO:0016811">
    <property type="term" value="F:hydrolase activity, acting on carbon-nitrogen (but not peptide) bonds, in linear amides"/>
    <property type="evidence" value="ECO:0007669"/>
    <property type="project" value="InterPro"/>
</dbReference>
<proteinExistence type="inferred from homology"/>
<dbReference type="InterPro" id="IPR043147">
    <property type="entry name" value="Penicillin_amidase_A-knob"/>
</dbReference>